<dbReference type="EMBL" id="ATIB01000059">
    <property type="protein sequence ID" value="EQB01510.1"/>
    <property type="molecule type" value="Genomic_DNA"/>
</dbReference>
<dbReference type="EMBL" id="ATIB01000054">
    <property type="protein sequence ID" value="EQB01880.1"/>
    <property type="molecule type" value="Genomic_DNA"/>
</dbReference>
<evidence type="ECO:0000313" key="5">
    <source>
        <dbReference type="Proteomes" id="UP000015524"/>
    </source>
</evidence>
<keyword evidence="5" id="KW-1185">Reference proteome</keyword>
<evidence type="ECO:0000313" key="3">
    <source>
        <dbReference type="EMBL" id="EQB01989.1"/>
    </source>
</evidence>
<protein>
    <submittedName>
        <fullName evidence="3">Uncharacterized protein</fullName>
    </submittedName>
</protein>
<proteinExistence type="predicted"/>
<evidence type="ECO:0000313" key="1">
    <source>
        <dbReference type="EMBL" id="EQB01510.1"/>
    </source>
</evidence>
<dbReference type="EMBL" id="ATIB01000052">
    <property type="protein sequence ID" value="EQB01989.1"/>
    <property type="molecule type" value="Genomic_DNA"/>
</dbReference>
<accession>T0HWQ6</accession>
<evidence type="ECO:0000313" key="2">
    <source>
        <dbReference type="EMBL" id="EQB01880.1"/>
    </source>
</evidence>
<name>T0HWQ6_9SPHN</name>
<reference evidence="3 5" key="1">
    <citation type="journal article" date="2013" name="Genome Announc.">
        <title>Draft Genome Sequence of a Hexachlorocyclohexane-Degrading Bacterium, Sphingobium baderi Strain LL03T.</title>
        <authorList>
            <person name="Kaur J."/>
            <person name="Verma H."/>
            <person name="Tripathi C."/>
            <person name="Khurana J.P."/>
            <person name="Lal R."/>
        </authorList>
    </citation>
    <scope>NUCLEOTIDE SEQUENCE [LARGE SCALE GENOMIC DNA]</scope>
    <source>
        <strain evidence="3 5">LL03</strain>
    </source>
</reference>
<gene>
    <name evidence="4" type="ORF">L485_01775</name>
    <name evidence="3" type="ORF">L485_09395</name>
    <name evidence="2" type="ORF">L485_09600</name>
    <name evidence="1" type="ORF">L485_10645</name>
</gene>
<evidence type="ECO:0000313" key="4">
    <source>
        <dbReference type="EMBL" id="EQB05894.1"/>
    </source>
</evidence>
<sequence>MKQALRVLIDTVHMRIFWENAFTNNLYIWLVITTDRRSAVASAVIDGGTL</sequence>
<comment type="caution">
    <text evidence="3">The sequence shown here is derived from an EMBL/GenBank/DDBJ whole genome shotgun (WGS) entry which is preliminary data.</text>
</comment>
<dbReference type="EMBL" id="ATIB01000020">
    <property type="protein sequence ID" value="EQB05894.1"/>
    <property type="molecule type" value="Genomic_DNA"/>
</dbReference>
<dbReference type="Proteomes" id="UP000015524">
    <property type="component" value="Unassembled WGS sequence"/>
</dbReference>
<organism evidence="3 5">
    <name type="scientific">Sphingobium baderi LL03</name>
    <dbReference type="NCBI Taxonomy" id="1114964"/>
    <lineage>
        <taxon>Bacteria</taxon>
        <taxon>Pseudomonadati</taxon>
        <taxon>Pseudomonadota</taxon>
        <taxon>Alphaproteobacteria</taxon>
        <taxon>Sphingomonadales</taxon>
        <taxon>Sphingomonadaceae</taxon>
        <taxon>Sphingobium</taxon>
    </lineage>
</organism>
<dbReference type="AlphaFoldDB" id="T0HWQ6"/>